<sequence>MLALSTRGIAQITQGSGSSQQENRTSSMGSAPDSSASAVHESHKPQTKDGGSANSRGKTDGKSHKSQGAGGFDNGLYGTGAGSNK</sequence>
<accession>A0ABW9B3Y6</accession>
<comment type="caution">
    <text evidence="2">The sequence shown here is derived from an EMBL/GenBank/DDBJ whole genome shotgun (WGS) entry which is preliminary data.</text>
</comment>
<evidence type="ECO:0000313" key="2">
    <source>
        <dbReference type="EMBL" id="MFM0007555.1"/>
    </source>
</evidence>
<proteinExistence type="predicted"/>
<feature type="region of interest" description="Disordered" evidence="1">
    <location>
        <begin position="1"/>
        <end position="85"/>
    </location>
</feature>
<feature type="compositionally biased region" description="Polar residues" evidence="1">
    <location>
        <begin position="11"/>
        <end position="25"/>
    </location>
</feature>
<reference evidence="2 3" key="1">
    <citation type="journal article" date="2024" name="Chem. Sci.">
        <title>Discovery of megapolipeptins by genome mining of a Burkholderiales bacteria collection.</title>
        <authorList>
            <person name="Paulo B.S."/>
            <person name="Recchia M.J.J."/>
            <person name="Lee S."/>
            <person name="Fergusson C.H."/>
            <person name="Romanowski S.B."/>
            <person name="Hernandez A."/>
            <person name="Krull N."/>
            <person name="Liu D.Y."/>
            <person name="Cavanagh H."/>
            <person name="Bos A."/>
            <person name="Gray C.A."/>
            <person name="Murphy B.T."/>
            <person name="Linington R.G."/>
            <person name="Eustaquio A.S."/>
        </authorList>
    </citation>
    <scope>NUCLEOTIDE SEQUENCE [LARGE SCALE GENOMIC DNA]</scope>
    <source>
        <strain evidence="2 3">RL17-350-BIC-A</strain>
    </source>
</reference>
<evidence type="ECO:0000313" key="3">
    <source>
        <dbReference type="Proteomes" id="UP001629230"/>
    </source>
</evidence>
<name>A0ABW9B3Y6_9BURK</name>
<feature type="compositionally biased region" description="Low complexity" evidence="1">
    <location>
        <begin position="26"/>
        <end position="38"/>
    </location>
</feature>
<dbReference type="EMBL" id="JAQQEZ010000063">
    <property type="protein sequence ID" value="MFM0007555.1"/>
    <property type="molecule type" value="Genomic_DNA"/>
</dbReference>
<feature type="compositionally biased region" description="Gly residues" evidence="1">
    <location>
        <begin position="68"/>
        <end position="85"/>
    </location>
</feature>
<protein>
    <submittedName>
        <fullName evidence="2">Beta-xylosidase</fullName>
    </submittedName>
</protein>
<keyword evidence="3" id="KW-1185">Reference proteome</keyword>
<organism evidence="2 3">
    <name type="scientific">Paraburkholderia dipogonis</name>
    <dbReference type="NCBI Taxonomy" id="1211383"/>
    <lineage>
        <taxon>Bacteria</taxon>
        <taxon>Pseudomonadati</taxon>
        <taxon>Pseudomonadota</taxon>
        <taxon>Betaproteobacteria</taxon>
        <taxon>Burkholderiales</taxon>
        <taxon>Burkholderiaceae</taxon>
        <taxon>Paraburkholderia</taxon>
    </lineage>
</organism>
<evidence type="ECO:0000256" key="1">
    <source>
        <dbReference type="SAM" id="MobiDB-lite"/>
    </source>
</evidence>
<gene>
    <name evidence="2" type="ORF">PQR57_42265</name>
</gene>
<dbReference type="Proteomes" id="UP001629230">
    <property type="component" value="Unassembled WGS sequence"/>
</dbReference>